<feature type="binding site" evidence="8">
    <location>
        <begin position="88"/>
        <end position="92"/>
    </location>
    <ligand>
        <name>GTP</name>
        <dbReference type="ChEBI" id="CHEBI:37565"/>
    </ligand>
</feature>
<dbReference type="OrthoDB" id="9804431at2"/>
<dbReference type="FunFam" id="3.30.70.240:FF:000001">
    <property type="entry name" value="Elongation factor G"/>
    <property type="match status" value="1"/>
</dbReference>
<dbReference type="PROSITE" id="PS51722">
    <property type="entry name" value="G_TR_2"/>
    <property type="match status" value="1"/>
</dbReference>
<evidence type="ECO:0000256" key="5">
    <source>
        <dbReference type="ARBA" id="ARBA00022917"/>
    </source>
</evidence>
<dbReference type="InterPro" id="IPR041095">
    <property type="entry name" value="EFG_II"/>
</dbReference>
<dbReference type="PANTHER" id="PTHR43261">
    <property type="entry name" value="TRANSLATION ELONGATION FACTOR G-RELATED"/>
    <property type="match status" value="1"/>
</dbReference>
<sequence length="697" mass="77299">MARKTPIERYRNIGISAHIDAGKTTATERILFYTGINHKIGEVHDGAATMDWMAQEQERGITITSAATTCFWKGMQLDRPEHRINIIDTPGHVDFTIEVERSMRVLDGACMIYCAVGGVQPQSETVWRQATKYKVPRLAFVNKMDRQGADFFKVVDQMRIRLKANPVPIVIPIGKEDYFEGVVDLIKMRAIYWDEASLGMKFDYRDIPASLQAEADEWRSKMVEAAAESSEELMDAYLEQGELSEAQVIKGLRDRTIACEIQPALCGTAFKNKGVQRMLDAVIDLLPSPVDIPPVTGEKEDGELATREASDDAKFSALAFKLMTDPYVGQLTFIRVYSGVLKTGDTIYNPTKGRKERIGRVLQMHANNREEIKEVLAGDIAACVGLKEVTTGETLCDPSAVITLERMIFPEPVIHVAVEPKTKPDQEKMGIALGRLAQEDPSFRVRTDEESGQTIISGMGELHLEIIVDRLKREFGVDANVGAPQVAYRECIKKSVEQEGKFVKQSGGRGQYGHVWLKIEPNEPGKGYEFVDAIKGGTVPREYIPAVDKGLQDAVTSGVLAGFPVVDIKFTLFEGSYHDVDSNENAFRMAAAIAFKDGMRRASPTLLEPMMAVEVETPEDYMGNVMGDLSSRRGMVQGMEDLPGNIKAIKAEVPLAEMFGYSTTLRSLSQGRATYSMEFKHYAEAPKNVAEAVINKK</sequence>
<dbReference type="SUPFAM" id="SSF50447">
    <property type="entry name" value="Translation proteins"/>
    <property type="match status" value="1"/>
</dbReference>
<comment type="similarity">
    <text evidence="1 8">Belongs to the TRAFAC class translation factor GTPase superfamily. Classic translation factor GTPase family. EF-G/EF-2 subfamily.</text>
</comment>
<dbReference type="SMART" id="SM00838">
    <property type="entry name" value="EFG_C"/>
    <property type="match status" value="1"/>
</dbReference>
<dbReference type="CDD" id="cd16262">
    <property type="entry name" value="EFG_III"/>
    <property type="match status" value="1"/>
</dbReference>
<dbReference type="EMBL" id="CP001715">
    <property type="protein sequence ID" value="ACV36755.1"/>
    <property type="molecule type" value="Genomic_DNA"/>
</dbReference>
<keyword evidence="3 8" id="KW-0547">Nucleotide-binding</keyword>
<dbReference type="InterPro" id="IPR005225">
    <property type="entry name" value="Small_GTP-bd"/>
</dbReference>
<dbReference type="Pfam" id="PF03764">
    <property type="entry name" value="EFG_IV"/>
    <property type="match status" value="1"/>
</dbReference>
<keyword evidence="5 8" id="KW-0648">Protein biosynthesis</keyword>
<feature type="binding site" evidence="8">
    <location>
        <begin position="142"/>
        <end position="145"/>
    </location>
    <ligand>
        <name>GTP</name>
        <dbReference type="ChEBI" id="CHEBI:37565"/>
    </ligand>
</feature>
<evidence type="ECO:0000256" key="1">
    <source>
        <dbReference type="ARBA" id="ARBA00005870"/>
    </source>
</evidence>
<dbReference type="InterPro" id="IPR005517">
    <property type="entry name" value="Transl_elong_EFG/EF2_IV"/>
</dbReference>
<dbReference type="SMART" id="SM00889">
    <property type="entry name" value="EFG_IV"/>
    <property type="match status" value="1"/>
</dbReference>
<dbReference type="NCBIfam" id="TIGR00484">
    <property type="entry name" value="EF-G"/>
    <property type="match status" value="1"/>
</dbReference>
<dbReference type="GO" id="GO:0005737">
    <property type="term" value="C:cytoplasm"/>
    <property type="evidence" value="ECO:0007669"/>
    <property type="project" value="UniProtKB-SubCell"/>
</dbReference>
<keyword evidence="8" id="KW-0963">Cytoplasm</keyword>
<dbReference type="InterPro" id="IPR031157">
    <property type="entry name" value="G_TR_CS"/>
</dbReference>
<keyword evidence="6 8" id="KW-0342">GTP-binding</keyword>
<dbReference type="InterPro" id="IPR027417">
    <property type="entry name" value="P-loop_NTPase"/>
</dbReference>
<evidence type="ECO:0000259" key="9">
    <source>
        <dbReference type="PROSITE" id="PS51722"/>
    </source>
</evidence>
<dbReference type="Gene3D" id="3.40.50.300">
    <property type="entry name" value="P-loop containing nucleotide triphosphate hydrolases"/>
    <property type="match status" value="1"/>
</dbReference>
<dbReference type="InterPro" id="IPR000640">
    <property type="entry name" value="EFG_V-like"/>
</dbReference>
<dbReference type="FunFam" id="3.30.70.870:FF:000001">
    <property type="entry name" value="Elongation factor G"/>
    <property type="match status" value="1"/>
</dbReference>
<dbReference type="InterPro" id="IPR009022">
    <property type="entry name" value="EFG_III"/>
</dbReference>
<dbReference type="CDD" id="cd03713">
    <property type="entry name" value="EFG_mtEFG_C"/>
    <property type="match status" value="1"/>
</dbReference>
<dbReference type="InterPro" id="IPR000795">
    <property type="entry name" value="T_Tr_GTP-bd_dom"/>
</dbReference>
<comment type="subcellular location">
    <subcellularLocation>
        <location evidence="8">Cytoplasm</location>
    </subcellularLocation>
</comment>
<dbReference type="HOGENOM" id="CLU_002794_4_1_4"/>
<dbReference type="InterPro" id="IPR020568">
    <property type="entry name" value="Ribosomal_Su5_D2-typ_SF"/>
</dbReference>
<dbReference type="Pfam" id="PF00679">
    <property type="entry name" value="EFG_C"/>
    <property type="match status" value="1"/>
</dbReference>
<dbReference type="InterPro" id="IPR004161">
    <property type="entry name" value="EFTu-like_2"/>
</dbReference>
<evidence type="ECO:0000256" key="4">
    <source>
        <dbReference type="ARBA" id="ARBA00022768"/>
    </source>
</evidence>
<dbReference type="GO" id="GO:0005525">
    <property type="term" value="F:GTP binding"/>
    <property type="evidence" value="ECO:0007669"/>
    <property type="project" value="UniProtKB-UniRule"/>
</dbReference>
<dbReference type="CDD" id="cd01886">
    <property type="entry name" value="EF-G"/>
    <property type="match status" value="1"/>
</dbReference>
<dbReference type="PANTHER" id="PTHR43261:SF1">
    <property type="entry name" value="RIBOSOME-RELEASING FACTOR 2, MITOCHONDRIAL"/>
    <property type="match status" value="1"/>
</dbReference>
<protein>
    <recommendedName>
        <fullName evidence="2 8">Elongation factor G</fullName>
        <shortName evidence="8">EF-G</shortName>
    </recommendedName>
</protein>
<feature type="domain" description="Tr-type G" evidence="9">
    <location>
        <begin position="8"/>
        <end position="290"/>
    </location>
</feature>
<gene>
    <name evidence="8" type="primary">fusA</name>
    <name evidence="10" type="ordered locus">CAP2UW1_3496</name>
</gene>
<dbReference type="InterPro" id="IPR035647">
    <property type="entry name" value="EFG_III/V"/>
</dbReference>
<dbReference type="GO" id="GO:0003924">
    <property type="term" value="F:GTPase activity"/>
    <property type="evidence" value="ECO:0007669"/>
    <property type="project" value="InterPro"/>
</dbReference>
<dbReference type="Pfam" id="PF00009">
    <property type="entry name" value="GTP_EFTU"/>
    <property type="match status" value="1"/>
</dbReference>
<reference evidence="10" key="2">
    <citation type="submission" date="2009-09" db="EMBL/GenBank/DDBJ databases">
        <title>Complete sequence of chromosome of Candidatus Accumulibacter phosphatis clade IIA str. UW-1.</title>
        <authorList>
            <consortium name="US DOE Joint Genome Institute"/>
            <person name="Martin H.G."/>
            <person name="Ivanova N."/>
            <person name="Kunin V."/>
            <person name="Warnecke F."/>
            <person name="Barry K."/>
            <person name="He S."/>
            <person name="Salamov A."/>
            <person name="Szeto E."/>
            <person name="Dalin E."/>
            <person name="Pangilinan J.L."/>
            <person name="Lapidus A."/>
            <person name="Lowry S."/>
            <person name="Kyrpides N.C."/>
            <person name="McMahon K.D."/>
            <person name="Hugenholtz P."/>
        </authorList>
    </citation>
    <scope>NUCLEOTIDE SEQUENCE [LARGE SCALE GENOMIC DNA]</scope>
    <source>
        <strain evidence="10">UW-1</strain>
    </source>
</reference>
<dbReference type="InterPro" id="IPR009000">
    <property type="entry name" value="Transl_B-barrel_sf"/>
</dbReference>
<dbReference type="NCBIfam" id="NF009381">
    <property type="entry name" value="PRK12740.1-5"/>
    <property type="match status" value="1"/>
</dbReference>
<dbReference type="InterPro" id="IPR004540">
    <property type="entry name" value="Transl_elong_EFG/EF2"/>
</dbReference>
<comment type="function">
    <text evidence="7 8">Catalyzes the GTP-dependent ribosomal translocation step during translation elongation. During this step, the ribosome changes from the pre-translocational (PRE) to the post-translocational (POST) state as the newly formed A-site-bound peptidyl-tRNA and P-site-bound deacylated tRNA move to the P and E sites, respectively. Catalyzes the coordinated movement of the two tRNA molecules, the mRNA and conformational changes in the ribosome.</text>
</comment>
<evidence type="ECO:0000313" key="10">
    <source>
        <dbReference type="EMBL" id="ACV36755.1"/>
    </source>
</evidence>
<proteinExistence type="inferred from homology"/>
<dbReference type="eggNOG" id="COG0480">
    <property type="taxonomic scope" value="Bacteria"/>
</dbReference>
<evidence type="ECO:0000256" key="2">
    <source>
        <dbReference type="ARBA" id="ARBA00017872"/>
    </source>
</evidence>
<dbReference type="Pfam" id="PF14492">
    <property type="entry name" value="EFG_III"/>
    <property type="match status" value="1"/>
</dbReference>
<keyword evidence="4 8" id="KW-0251">Elongation factor</keyword>
<dbReference type="FunFam" id="3.40.50.300:FF:000029">
    <property type="entry name" value="Elongation factor G"/>
    <property type="match status" value="1"/>
</dbReference>
<dbReference type="Gene3D" id="3.30.230.10">
    <property type="match status" value="1"/>
</dbReference>
<dbReference type="Gene3D" id="3.30.70.870">
    <property type="entry name" value="Elongation Factor G (Translational Gtpase), domain 3"/>
    <property type="match status" value="1"/>
</dbReference>
<reference evidence="10" key="1">
    <citation type="submission" date="2009-08" db="EMBL/GenBank/DDBJ databases">
        <authorList>
            <consortium name="US DOE Joint Genome Institute"/>
            <person name="Lucas S."/>
            <person name="Copeland A."/>
            <person name="Lapidus A."/>
            <person name="Glavina del Rio T."/>
            <person name="Dalin E."/>
            <person name="Tice H."/>
            <person name="Bruce D."/>
            <person name="Barry K."/>
            <person name="Pitluck S."/>
            <person name="Lowry S."/>
            <person name="Larimer F."/>
            <person name="Land M."/>
            <person name="Hauser L."/>
            <person name="Kyrpides N."/>
            <person name="Ivanova N."/>
            <person name="McMahon K.D."/>
            <person name="Hugenholtz P."/>
        </authorList>
    </citation>
    <scope>NUCLEOTIDE SEQUENCE</scope>
    <source>
        <strain evidence="10">UW-1</strain>
    </source>
</reference>
<evidence type="ECO:0000256" key="8">
    <source>
        <dbReference type="HAMAP-Rule" id="MF_00054"/>
    </source>
</evidence>
<dbReference type="CDD" id="cd04088">
    <property type="entry name" value="EFG_mtEFG_II"/>
    <property type="match status" value="1"/>
</dbReference>
<dbReference type="InterPro" id="IPR014721">
    <property type="entry name" value="Ribsml_uS5_D2-typ_fold_subgr"/>
</dbReference>
<evidence type="ECO:0000256" key="3">
    <source>
        <dbReference type="ARBA" id="ARBA00022741"/>
    </source>
</evidence>
<dbReference type="HAMAP" id="MF_00054_B">
    <property type="entry name" value="EF_G_EF_2_B"/>
    <property type="match status" value="1"/>
</dbReference>
<dbReference type="CDD" id="cd01434">
    <property type="entry name" value="EFG_mtEFG1_IV"/>
    <property type="match status" value="1"/>
</dbReference>
<dbReference type="NCBIfam" id="TIGR00231">
    <property type="entry name" value="small_GTP"/>
    <property type="match status" value="1"/>
</dbReference>
<dbReference type="Gene3D" id="2.40.30.10">
    <property type="entry name" value="Translation factors"/>
    <property type="match status" value="1"/>
</dbReference>
<name>C7RJE4_ACCRE</name>
<dbReference type="KEGG" id="app:CAP2UW1_3496"/>
<dbReference type="PROSITE" id="PS00301">
    <property type="entry name" value="G_TR_1"/>
    <property type="match status" value="1"/>
</dbReference>
<accession>C7RJE4</accession>
<dbReference type="FunFam" id="2.40.30.10:FF:000006">
    <property type="entry name" value="Elongation factor G"/>
    <property type="match status" value="1"/>
</dbReference>
<dbReference type="SUPFAM" id="SSF54980">
    <property type="entry name" value="EF-G C-terminal domain-like"/>
    <property type="match status" value="2"/>
</dbReference>
<dbReference type="SUPFAM" id="SSF54211">
    <property type="entry name" value="Ribosomal protein S5 domain 2-like"/>
    <property type="match status" value="1"/>
</dbReference>
<dbReference type="GO" id="GO:0032790">
    <property type="term" value="P:ribosome disassembly"/>
    <property type="evidence" value="ECO:0007669"/>
    <property type="project" value="TreeGrafter"/>
</dbReference>
<dbReference type="GO" id="GO:0097216">
    <property type="term" value="F:guanosine tetraphosphate binding"/>
    <property type="evidence" value="ECO:0007669"/>
    <property type="project" value="UniProtKB-ARBA"/>
</dbReference>
<dbReference type="InterPro" id="IPR047872">
    <property type="entry name" value="EFG_IV"/>
</dbReference>
<dbReference type="Pfam" id="PF03144">
    <property type="entry name" value="GTP_EFTU_D2"/>
    <property type="match status" value="1"/>
</dbReference>
<dbReference type="InterPro" id="IPR035649">
    <property type="entry name" value="EFG_V"/>
</dbReference>
<dbReference type="AlphaFoldDB" id="C7RJE4"/>
<evidence type="ECO:0000256" key="6">
    <source>
        <dbReference type="ARBA" id="ARBA00023134"/>
    </source>
</evidence>
<dbReference type="STRING" id="522306.CAP2UW1_3496"/>
<evidence type="ECO:0000256" key="7">
    <source>
        <dbReference type="ARBA" id="ARBA00024731"/>
    </source>
</evidence>
<dbReference type="FunFam" id="3.30.230.10:FF:000003">
    <property type="entry name" value="Elongation factor G"/>
    <property type="match status" value="1"/>
</dbReference>
<dbReference type="PRINTS" id="PR00315">
    <property type="entry name" value="ELONGATNFCT"/>
</dbReference>
<dbReference type="SUPFAM" id="SSF52540">
    <property type="entry name" value="P-loop containing nucleoside triphosphate hydrolases"/>
    <property type="match status" value="1"/>
</dbReference>
<dbReference type="GO" id="GO:0003746">
    <property type="term" value="F:translation elongation factor activity"/>
    <property type="evidence" value="ECO:0007669"/>
    <property type="project" value="UniProtKB-UniRule"/>
</dbReference>
<feature type="binding site" evidence="8">
    <location>
        <begin position="17"/>
        <end position="24"/>
    </location>
    <ligand>
        <name>GTP</name>
        <dbReference type="ChEBI" id="CHEBI:37565"/>
    </ligand>
</feature>
<organism evidence="10">
    <name type="scientific">Accumulibacter regalis</name>
    <dbReference type="NCBI Taxonomy" id="522306"/>
    <lineage>
        <taxon>Bacteria</taxon>
        <taxon>Pseudomonadati</taxon>
        <taxon>Pseudomonadota</taxon>
        <taxon>Betaproteobacteria</taxon>
        <taxon>Candidatus Accumulibacter</taxon>
    </lineage>
</organism>
<dbReference type="Gene3D" id="3.30.70.240">
    <property type="match status" value="1"/>
</dbReference>